<evidence type="ECO:0000256" key="1">
    <source>
        <dbReference type="ARBA" id="ARBA00004651"/>
    </source>
</evidence>
<keyword evidence="14" id="KW-1185">Reference proteome</keyword>
<feature type="transmembrane region" description="Helical" evidence="8">
    <location>
        <begin position="459"/>
        <end position="483"/>
    </location>
</feature>
<feature type="domain" description="DUF3772" evidence="11">
    <location>
        <begin position="124"/>
        <end position="184"/>
    </location>
</feature>
<evidence type="ECO:0000256" key="4">
    <source>
        <dbReference type="ARBA" id="ARBA00022692"/>
    </source>
</evidence>
<dbReference type="Gene3D" id="1.10.287.1260">
    <property type="match status" value="1"/>
</dbReference>
<evidence type="ECO:0000256" key="6">
    <source>
        <dbReference type="ARBA" id="ARBA00023136"/>
    </source>
</evidence>
<feature type="transmembrane region" description="Helical" evidence="8">
    <location>
        <begin position="421"/>
        <end position="438"/>
    </location>
</feature>
<evidence type="ECO:0000259" key="11">
    <source>
        <dbReference type="Pfam" id="PF12607"/>
    </source>
</evidence>
<feature type="domain" description="Mechanosensitive ion channel MscS" evidence="10">
    <location>
        <begin position="594"/>
        <end position="661"/>
    </location>
</feature>
<evidence type="ECO:0000259" key="10">
    <source>
        <dbReference type="Pfam" id="PF00924"/>
    </source>
</evidence>
<dbReference type="PANTHER" id="PTHR30347">
    <property type="entry name" value="POTASSIUM CHANNEL RELATED"/>
    <property type="match status" value="1"/>
</dbReference>
<dbReference type="Pfam" id="PF12607">
    <property type="entry name" value="DUF3772"/>
    <property type="match status" value="1"/>
</dbReference>
<feature type="transmembrane region" description="Helical" evidence="8">
    <location>
        <begin position="271"/>
        <end position="293"/>
    </location>
</feature>
<dbReference type="InterPro" id="IPR023408">
    <property type="entry name" value="MscS_beta-dom_sf"/>
</dbReference>
<feature type="transmembrane region" description="Helical" evidence="8">
    <location>
        <begin position="578"/>
        <end position="607"/>
    </location>
</feature>
<dbReference type="Pfam" id="PF21082">
    <property type="entry name" value="MS_channel_3rd"/>
    <property type="match status" value="1"/>
</dbReference>
<feature type="compositionally biased region" description="Basic and acidic residues" evidence="7">
    <location>
        <begin position="793"/>
        <end position="802"/>
    </location>
</feature>
<keyword evidence="3" id="KW-1003">Cell membrane</keyword>
<evidence type="ECO:0000313" key="13">
    <source>
        <dbReference type="EMBL" id="WGW03170.1"/>
    </source>
</evidence>
<keyword evidence="9" id="KW-0732">Signal</keyword>
<dbReference type="InterPro" id="IPR006685">
    <property type="entry name" value="MscS_channel_2nd"/>
</dbReference>
<evidence type="ECO:0000256" key="2">
    <source>
        <dbReference type="ARBA" id="ARBA00008017"/>
    </source>
</evidence>
<reference evidence="13 14" key="1">
    <citation type="submission" date="2023-05" db="EMBL/GenBank/DDBJ databases">
        <title>YMD87, complete Genome.</title>
        <authorList>
            <person name="Zhang J."/>
            <person name="Xu X."/>
        </authorList>
    </citation>
    <scope>NUCLEOTIDE SEQUENCE [LARGE SCALE GENOMIC DNA]</scope>
    <source>
        <strain evidence="13 14">YMD87</strain>
    </source>
</reference>
<evidence type="ECO:0000256" key="9">
    <source>
        <dbReference type="SAM" id="SignalP"/>
    </source>
</evidence>
<feature type="transmembrane region" description="Helical" evidence="8">
    <location>
        <begin position="198"/>
        <end position="217"/>
    </location>
</feature>
<feature type="chain" id="PRO_5046683913" evidence="9">
    <location>
        <begin position="25"/>
        <end position="802"/>
    </location>
</feature>
<dbReference type="SUPFAM" id="SSF82861">
    <property type="entry name" value="Mechanosensitive channel protein MscS (YggB), transmembrane region"/>
    <property type="match status" value="1"/>
</dbReference>
<comment type="subcellular location">
    <subcellularLocation>
        <location evidence="1">Cell membrane</location>
        <topology evidence="1">Multi-pass membrane protein</topology>
    </subcellularLocation>
</comment>
<evidence type="ECO:0000313" key="14">
    <source>
        <dbReference type="Proteomes" id="UP001241605"/>
    </source>
</evidence>
<comment type="similarity">
    <text evidence="2">Belongs to the MscS (TC 1.A.23) family.</text>
</comment>
<sequence length="802" mass="86928">MTHLLSRLIGFCAALVLSAAIAFAQDTTELDYDAWQALASRAEQSVEEGSASDSALESLRAEIVGWRQEFLVAQDASSSRIANLQAQLDVLGAPPEEGASESAEIAERRAELNDQLARLRAPVRRAEEAYTRADGIISEIDTIIRDRQTDELLNLGPSPVNPKHWTRAIEDFSSSMRRSWTELSRNLGSEALRSQAQANLPLILLLVAVAITLLARGQRWARAGVNQLRGATVRGTGVWRFVLSLGQILLPFAGIWALSQALFATGMIGPRWTIVLEQVPFWALLLLGIRWLADQSFNANDDIATITLDGPERFRARAFSNLLALTYVARDALQSLIEFDNFSTETAAVLDFPLLALSGYFLFRLGRVRNRAPFAGTSAALVDDGPFRLRFARLLGRSAMIVGVVGPIMAAIGYFRVGEALVYPFIASLAIIGLVLVLQRVVNDLYELVTGESGAKADSLIPVLVGFVLVLLALPPLALVWGARVADLTEIWARFREGFQMGETRISPTDFLVVAVVFVALYMLTRLLQGGLRSSVLPKTKLDTGAQNAIVSGVGYFGIFLATIIAVTAGGLDLSSLAIVAGALSVGIGFGLQNIVSNFVSGIILLIERPISEGDWIEVGGRHGIVKDISVRSTRIETFDRFDVIVPNADLVSGQVTNYTRGNLIGRVTVPVGVAYGNDTRKVERILLGIARDHDMVLMNPAPSVVFSGFGADSLDFEIRAVVRDIFSGLQIKTEMNHQINERFAKEGIEIPFAQRDIWIRNPEALTGAKPPAAAAAEPSASETGEDPEAEDKDAQEKGTKA</sequence>
<feature type="transmembrane region" description="Helical" evidence="8">
    <location>
        <begin position="511"/>
        <end position="528"/>
    </location>
</feature>
<dbReference type="InterPro" id="IPR006686">
    <property type="entry name" value="MscS_channel_CS"/>
</dbReference>
<evidence type="ECO:0000256" key="3">
    <source>
        <dbReference type="ARBA" id="ARBA00022475"/>
    </source>
</evidence>
<dbReference type="InterPro" id="IPR049278">
    <property type="entry name" value="MS_channel_C"/>
</dbReference>
<dbReference type="Pfam" id="PF00924">
    <property type="entry name" value="MS_channel_2nd"/>
    <property type="match status" value="1"/>
</dbReference>
<dbReference type="EMBL" id="CP124616">
    <property type="protein sequence ID" value="WGW03170.1"/>
    <property type="molecule type" value="Genomic_DNA"/>
</dbReference>
<organism evidence="13 14">
    <name type="scientific">Tropicibacter oceani</name>
    <dbReference type="NCBI Taxonomy" id="3058420"/>
    <lineage>
        <taxon>Bacteria</taxon>
        <taxon>Pseudomonadati</taxon>
        <taxon>Pseudomonadota</taxon>
        <taxon>Alphaproteobacteria</taxon>
        <taxon>Rhodobacterales</taxon>
        <taxon>Roseobacteraceae</taxon>
        <taxon>Tropicibacter</taxon>
    </lineage>
</organism>
<dbReference type="RefSeq" id="WP_282299797.1">
    <property type="nucleotide sequence ID" value="NZ_CP124616.1"/>
</dbReference>
<dbReference type="SUPFAM" id="SSF82689">
    <property type="entry name" value="Mechanosensitive channel protein MscS (YggB), C-terminal domain"/>
    <property type="match status" value="1"/>
</dbReference>
<feature type="transmembrane region" description="Helical" evidence="8">
    <location>
        <begin position="549"/>
        <end position="572"/>
    </location>
</feature>
<evidence type="ECO:0000259" key="12">
    <source>
        <dbReference type="Pfam" id="PF21082"/>
    </source>
</evidence>
<dbReference type="InterPro" id="IPR010920">
    <property type="entry name" value="LSM_dom_sf"/>
</dbReference>
<feature type="transmembrane region" description="Helical" evidence="8">
    <location>
        <begin position="238"/>
        <end position="259"/>
    </location>
</feature>
<dbReference type="Gene3D" id="2.30.30.60">
    <property type="match status" value="1"/>
</dbReference>
<gene>
    <name evidence="13" type="ORF">QF118_14730</name>
</gene>
<dbReference type="PANTHER" id="PTHR30347:SF1">
    <property type="entry name" value="MECHANOSENSITIVE CHANNEL MSCK"/>
    <property type="match status" value="1"/>
</dbReference>
<dbReference type="InterPro" id="IPR011066">
    <property type="entry name" value="MscS_channel_C_sf"/>
</dbReference>
<dbReference type="SUPFAM" id="SSF50182">
    <property type="entry name" value="Sm-like ribonucleoproteins"/>
    <property type="match status" value="1"/>
</dbReference>
<proteinExistence type="inferred from homology"/>
<dbReference type="InterPro" id="IPR022249">
    <property type="entry name" value="DUF3772"/>
</dbReference>
<feature type="domain" description="Mechanosensitive ion channel MscS C-terminal" evidence="12">
    <location>
        <begin position="668"/>
        <end position="751"/>
    </location>
</feature>
<keyword evidence="4 8" id="KW-0812">Transmembrane</keyword>
<feature type="transmembrane region" description="Helical" evidence="8">
    <location>
        <begin position="394"/>
        <end position="415"/>
    </location>
</feature>
<keyword evidence="5 8" id="KW-1133">Transmembrane helix</keyword>
<feature type="region of interest" description="Disordered" evidence="7">
    <location>
        <begin position="764"/>
        <end position="802"/>
    </location>
</feature>
<keyword evidence="6 8" id="KW-0472">Membrane</keyword>
<name>A0ABY8QEW8_9RHOB</name>
<feature type="signal peptide" evidence="9">
    <location>
        <begin position="1"/>
        <end position="24"/>
    </location>
</feature>
<dbReference type="Proteomes" id="UP001241605">
    <property type="component" value="Chromosome"/>
</dbReference>
<accession>A0ABY8QEW8</accession>
<evidence type="ECO:0000256" key="7">
    <source>
        <dbReference type="SAM" id="MobiDB-lite"/>
    </source>
</evidence>
<dbReference type="Gene3D" id="3.30.70.100">
    <property type="match status" value="1"/>
</dbReference>
<protein>
    <submittedName>
        <fullName evidence="13">DUF3772 domain-containing protein</fullName>
    </submittedName>
</protein>
<dbReference type="InterPro" id="IPR052702">
    <property type="entry name" value="MscS-like_channel"/>
</dbReference>
<feature type="compositionally biased region" description="Low complexity" evidence="7">
    <location>
        <begin position="771"/>
        <end position="783"/>
    </location>
</feature>
<dbReference type="PROSITE" id="PS01246">
    <property type="entry name" value="UPF0003"/>
    <property type="match status" value="1"/>
</dbReference>
<evidence type="ECO:0000256" key="5">
    <source>
        <dbReference type="ARBA" id="ARBA00022989"/>
    </source>
</evidence>
<evidence type="ECO:0000256" key="8">
    <source>
        <dbReference type="SAM" id="Phobius"/>
    </source>
</evidence>
<dbReference type="InterPro" id="IPR011014">
    <property type="entry name" value="MscS_channel_TM-2"/>
</dbReference>